<name>A0A1W9S1Q1_9BACT</name>
<evidence type="ECO:0000313" key="3">
    <source>
        <dbReference type="Proteomes" id="UP000192611"/>
    </source>
</evidence>
<feature type="transmembrane region" description="Helical" evidence="1">
    <location>
        <begin position="6"/>
        <end position="25"/>
    </location>
</feature>
<dbReference type="Gene3D" id="1.20.120.610">
    <property type="entry name" value="lithium bound rotor ring of v- atpase"/>
    <property type="match status" value="1"/>
</dbReference>
<keyword evidence="1" id="KW-0472">Membrane</keyword>
<sequence>MILALVFIETLAIYTLVVVLILLFANPFTKYVVG</sequence>
<evidence type="ECO:0000256" key="1">
    <source>
        <dbReference type="SAM" id="Phobius"/>
    </source>
</evidence>
<comment type="caution">
    <text evidence="2">The sequence shown here is derived from an EMBL/GenBank/DDBJ whole genome shotgun (WGS) entry which is preliminary data.</text>
</comment>
<evidence type="ECO:0008006" key="4">
    <source>
        <dbReference type="Google" id="ProtNLM"/>
    </source>
</evidence>
<accession>A0A1W9S1Q1</accession>
<dbReference type="AlphaFoldDB" id="A0A1W9S1Q1"/>
<proteinExistence type="predicted"/>
<protein>
    <recommendedName>
        <fullName evidence="4">F0F1 ATP synthase subunit C</fullName>
    </recommendedName>
</protein>
<keyword evidence="1" id="KW-0812">Transmembrane</keyword>
<organism evidence="2 3">
    <name type="scientific">Candidatus Coatesbacteria bacterium 4484_99</name>
    <dbReference type="NCBI Taxonomy" id="1970774"/>
    <lineage>
        <taxon>Bacteria</taxon>
        <taxon>Candidatus Coatesiibacteriota</taxon>
    </lineage>
</organism>
<keyword evidence="1" id="KW-1133">Transmembrane helix</keyword>
<dbReference type="Proteomes" id="UP000192611">
    <property type="component" value="Unassembled WGS sequence"/>
</dbReference>
<dbReference type="InterPro" id="IPR035921">
    <property type="entry name" value="F/V-ATP_Csub_sf"/>
</dbReference>
<gene>
    <name evidence="2" type="ORF">B6D57_04275</name>
</gene>
<reference evidence="3" key="1">
    <citation type="submission" date="2017-03" db="EMBL/GenBank/DDBJ databases">
        <title>Novel pathways for hydrocarbon cycling and metabolic interdependencies in hydrothermal sediment communities.</title>
        <authorList>
            <person name="Dombrowski N."/>
            <person name="Seitz K."/>
            <person name="Teske A."/>
            <person name="Baker B."/>
        </authorList>
    </citation>
    <scope>NUCLEOTIDE SEQUENCE [LARGE SCALE GENOMIC DNA]</scope>
</reference>
<dbReference type="EMBL" id="NATQ01000087">
    <property type="protein sequence ID" value="OQX90220.1"/>
    <property type="molecule type" value="Genomic_DNA"/>
</dbReference>
<evidence type="ECO:0000313" key="2">
    <source>
        <dbReference type="EMBL" id="OQX90220.1"/>
    </source>
</evidence>